<dbReference type="Gene3D" id="3.10.620.30">
    <property type="match status" value="1"/>
</dbReference>
<dbReference type="InterPro" id="IPR002931">
    <property type="entry name" value="Transglutaminase-like"/>
</dbReference>
<feature type="region of interest" description="Disordered" evidence="1">
    <location>
        <begin position="551"/>
        <end position="574"/>
    </location>
</feature>
<dbReference type="PANTHER" id="PTHR38339">
    <property type="entry name" value="TRANSGLUTAMINASE DOMAIN PROTEIN"/>
    <property type="match status" value="1"/>
</dbReference>
<organism evidence="3 4">
    <name type="scientific">candidate division CSSED10-310 bacterium</name>
    <dbReference type="NCBI Taxonomy" id="2855610"/>
    <lineage>
        <taxon>Bacteria</taxon>
        <taxon>Bacteria division CSSED10-310</taxon>
    </lineage>
</organism>
<dbReference type="Pfam" id="PF01841">
    <property type="entry name" value="Transglut_core"/>
    <property type="match status" value="1"/>
</dbReference>
<evidence type="ECO:0000259" key="2">
    <source>
        <dbReference type="SMART" id="SM00460"/>
    </source>
</evidence>
<evidence type="ECO:0000313" key="3">
    <source>
        <dbReference type="EMBL" id="MFC1853762.1"/>
    </source>
</evidence>
<evidence type="ECO:0000313" key="4">
    <source>
        <dbReference type="Proteomes" id="UP001594351"/>
    </source>
</evidence>
<dbReference type="SUPFAM" id="SSF63825">
    <property type="entry name" value="YWTD domain"/>
    <property type="match status" value="1"/>
</dbReference>
<proteinExistence type="predicted"/>
<dbReference type="Proteomes" id="UP001594351">
    <property type="component" value="Unassembled WGS sequence"/>
</dbReference>
<dbReference type="EMBL" id="JBHPBY010000595">
    <property type="protein sequence ID" value="MFC1853762.1"/>
    <property type="molecule type" value="Genomic_DNA"/>
</dbReference>
<evidence type="ECO:0000256" key="1">
    <source>
        <dbReference type="SAM" id="MobiDB-lite"/>
    </source>
</evidence>
<dbReference type="PANTHER" id="PTHR38339:SF1">
    <property type="entry name" value="TRANSGLUTAMINASE-LIKE DOMAIN-CONTAINING PROTEIN"/>
    <property type="match status" value="1"/>
</dbReference>
<feature type="domain" description="Transglutaminase-like" evidence="2">
    <location>
        <begin position="413"/>
        <end position="478"/>
    </location>
</feature>
<dbReference type="InterPro" id="IPR038765">
    <property type="entry name" value="Papain-like_cys_pep_sf"/>
</dbReference>
<reference evidence="3 4" key="1">
    <citation type="submission" date="2024-09" db="EMBL/GenBank/DDBJ databases">
        <title>Laminarin stimulates single cell rates of sulfate reduction while oxygen inhibits transcriptomic activity in coastal marine sediment.</title>
        <authorList>
            <person name="Lindsay M."/>
            <person name="Orcutt B."/>
            <person name="Emerson D."/>
            <person name="Stepanauskas R."/>
            <person name="D'Angelo T."/>
        </authorList>
    </citation>
    <scope>NUCLEOTIDE SEQUENCE [LARGE SCALE GENOMIC DNA]</scope>
    <source>
        <strain evidence="3">SAG AM-311-K15</strain>
    </source>
</reference>
<protein>
    <submittedName>
        <fullName evidence="3">Transglutaminase domain-containing protein</fullName>
    </submittedName>
</protein>
<keyword evidence="4" id="KW-1185">Reference proteome</keyword>
<accession>A0ABV6Z5Q0</accession>
<dbReference type="SMART" id="SM00460">
    <property type="entry name" value="TGc"/>
    <property type="match status" value="1"/>
</dbReference>
<sequence>MHAIELINKVAVPTEHPASLAFHEQGIWVADIELGQLFLLDHSTGSAQRVVDTIVARPETISWDGEFLWEYDEETSVLFKHGLDGKPSYRFGRIEGVNTPYYGFTYKHKSLWVLTPDQPEFTVANNKISVIDFPRAILSETFEAPRHSCRGLCHDGQYLWTLDVEGNEVFMVDPRTGVILNSYELGYCDSPSSLVVTEDRVWTLNLKSNELLTYALNRNVIFSTSGGRRSDIEIVYTLRNNGSGDIKQVDLFNSLPAAYLNQNVISESKITPPPDAILKSQWDEGEGQVVLHKVKDIGPAMSKQMNIAFSLDTVNLKFHIFPHKTGTLDDIPPFIHENYLLSELMKNPDKDLRDVVKKAQLLFQTGEKEIQDKVRDIIGPEKNPYWIARLIYDFVVDTIKYVLPYASVSSRKILKQGTGSCGNHATIFIAFCQVAGLPARSIVGFSLWKDDSRLGYLDHEIPEVYFPQYGWVPVDTSRFMSLPILGTHPLTKFRSFGTLSDRFFVNGFGRDLRSPFALKRHREENLVGVEGPAAPELRFFMRWKSKPIDTGIGAQTSEEQKQKCDDPGTQKTEI</sequence>
<comment type="caution">
    <text evidence="3">The sequence shown here is derived from an EMBL/GenBank/DDBJ whole genome shotgun (WGS) entry which is preliminary data.</text>
</comment>
<dbReference type="SUPFAM" id="SSF54001">
    <property type="entry name" value="Cysteine proteinases"/>
    <property type="match status" value="1"/>
</dbReference>
<feature type="compositionally biased region" description="Basic and acidic residues" evidence="1">
    <location>
        <begin position="558"/>
        <end position="574"/>
    </location>
</feature>
<gene>
    <name evidence="3" type="ORF">ACFL27_26560</name>
</gene>
<name>A0ABV6Z5Q0_UNCC1</name>